<dbReference type="GO" id="GO:0006189">
    <property type="term" value="P:'de novo' IMP biosynthetic process"/>
    <property type="evidence" value="ECO:0007669"/>
    <property type="project" value="UniProtKB-UniRule"/>
</dbReference>
<comment type="catalytic activity">
    <reaction evidence="6">
        <text>N(2)-formyl-N(1)-(5-phospho-beta-D-ribosyl)glycinamide + L-glutamine + ATP + H2O = 2-formamido-N(1)-(5-O-phospho-beta-D-ribosyl)acetamidine + L-glutamate + ADP + phosphate + H(+)</text>
        <dbReference type="Rhea" id="RHEA:17129"/>
        <dbReference type="ChEBI" id="CHEBI:15377"/>
        <dbReference type="ChEBI" id="CHEBI:15378"/>
        <dbReference type="ChEBI" id="CHEBI:29985"/>
        <dbReference type="ChEBI" id="CHEBI:30616"/>
        <dbReference type="ChEBI" id="CHEBI:43474"/>
        <dbReference type="ChEBI" id="CHEBI:58359"/>
        <dbReference type="ChEBI" id="CHEBI:147286"/>
        <dbReference type="ChEBI" id="CHEBI:147287"/>
        <dbReference type="ChEBI" id="CHEBI:456216"/>
        <dbReference type="EC" id="6.3.5.3"/>
    </reaction>
</comment>
<evidence type="ECO:0000256" key="4">
    <source>
        <dbReference type="ARBA" id="ARBA00022755"/>
    </source>
</evidence>
<dbReference type="EC" id="6.3.5.3" evidence="6"/>
<dbReference type="UniPathway" id="UPA00074">
    <property type="reaction ID" value="UER00128"/>
</dbReference>
<gene>
    <name evidence="6" type="primary">purS</name>
    <name evidence="7" type="ORF">LX99_01957</name>
</gene>
<comment type="caution">
    <text evidence="7">The sequence shown here is derived from an EMBL/GenBank/DDBJ whole genome shotgun (WGS) entry which is preliminary data.</text>
</comment>
<evidence type="ECO:0000313" key="8">
    <source>
        <dbReference type="Proteomes" id="UP000245678"/>
    </source>
</evidence>
<keyword evidence="2 6" id="KW-0436">Ligase</keyword>
<evidence type="ECO:0000256" key="1">
    <source>
        <dbReference type="ARBA" id="ARBA00022490"/>
    </source>
</evidence>
<evidence type="ECO:0000256" key="3">
    <source>
        <dbReference type="ARBA" id="ARBA00022741"/>
    </source>
</evidence>
<dbReference type="Gene3D" id="3.30.1280.10">
    <property type="entry name" value="Phosphoribosylformylglycinamidine synthase subunit PurS"/>
    <property type="match status" value="1"/>
</dbReference>
<comment type="similarity">
    <text evidence="6">Belongs to the PurS family.</text>
</comment>
<evidence type="ECO:0000256" key="2">
    <source>
        <dbReference type="ARBA" id="ARBA00022598"/>
    </source>
</evidence>
<keyword evidence="8" id="KW-1185">Reference proteome</keyword>
<sequence>MTKFQAEIDVMPKKEILDPQGKAVTGSMKNLGLAEIQNVRIGKHITLELEAESAEAAEAKVDQACKSLLANLIMESYTFKVSEVA</sequence>
<keyword evidence="1 6" id="KW-0963">Cytoplasm</keyword>
<evidence type="ECO:0000313" key="7">
    <source>
        <dbReference type="EMBL" id="PWK78117.1"/>
    </source>
</evidence>
<dbReference type="PANTHER" id="PTHR34696">
    <property type="entry name" value="PHOSPHORIBOSYLFORMYLGLYCINAMIDINE SYNTHASE SUBUNIT PURS"/>
    <property type="match status" value="1"/>
</dbReference>
<dbReference type="GO" id="GO:0005737">
    <property type="term" value="C:cytoplasm"/>
    <property type="evidence" value="ECO:0007669"/>
    <property type="project" value="UniProtKB-SubCell"/>
</dbReference>
<dbReference type="GO" id="GO:0004642">
    <property type="term" value="F:phosphoribosylformylglycinamidine synthase activity"/>
    <property type="evidence" value="ECO:0007669"/>
    <property type="project" value="UniProtKB-UniRule"/>
</dbReference>
<dbReference type="PANTHER" id="PTHR34696:SF1">
    <property type="entry name" value="PHOSPHORIBOSYLFORMYLGLYCINAMIDINE SYNTHASE SUBUNIT PURS"/>
    <property type="match status" value="1"/>
</dbReference>
<dbReference type="Proteomes" id="UP000245678">
    <property type="component" value="Unassembled WGS sequence"/>
</dbReference>
<dbReference type="InterPro" id="IPR003850">
    <property type="entry name" value="PurS"/>
</dbReference>
<dbReference type="NCBIfam" id="NF004630">
    <property type="entry name" value="PRK05974.1"/>
    <property type="match status" value="1"/>
</dbReference>
<keyword evidence="5 6" id="KW-0067">ATP-binding</keyword>
<dbReference type="EMBL" id="QGHA01000003">
    <property type="protein sequence ID" value="PWK78117.1"/>
    <property type="molecule type" value="Genomic_DNA"/>
</dbReference>
<keyword evidence="3 6" id="KW-0547">Nucleotide-binding</keyword>
<dbReference type="HAMAP" id="MF_01926">
    <property type="entry name" value="PurS"/>
    <property type="match status" value="1"/>
</dbReference>
<protein>
    <recommendedName>
        <fullName evidence="6">Phosphoribosylformylglycinamidine synthase subunit PurS</fullName>
        <shortName evidence="6">FGAM synthase</shortName>
        <ecNumber evidence="6">6.3.5.3</ecNumber>
    </recommendedName>
    <alternativeName>
        <fullName evidence="6">Formylglycinamide ribonucleotide amidotransferase subunit III</fullName>
        <shortName evidence="6">FGAR amidotransferase III</shortName>
        <shortName evidence="6">FGAR-AT III</shortName>
    </alternativeName>
    <alternativeName>
        <fullName evidence="6">Phosphoribosylformylglycinamidine synthase subunit III</fullName>
    </alternativeName>
</protein>
<dbReference type="AlphaFoldDB" id="A0A316HCI0"/>
<evidence type="ECO:0000256" key="6">
    <source>
        <dbReference type="HAMAP-Rule" id="MF_01926"/>
    </source>
</evidence>
<dbReference type="NCBIfam" id="TIGR00302">
    <property type="entry name" value="phosphoribosylformylglycinamidine synthase subunit PurS"/>
    <property type="match status" value="1"/>
</dbReference>
<proteinExistence type="inferred from homology"/>
<evidence type="ECO:0000256" key="5">
    <source>
        <dbReference type="ARBA" id="ARBA00022840"/>
    </source>
</evidence>
<organism evidence="7 8">
    <name type="scientific">Mucilaginibacter oryzae</name>
    <dbReference type="NCBI Taxonomy" id="468058"/>
    <lineage>
        <taxon>Bacteria</taxon>
        <taxon>Pseudomonadati</taxon>
        <taxon>Bacteroidota</taxon>
        <taxon>Sphingobacteriia</taxon>
        <taxon>Sphingobacteriales</taxon>
        <taxon>Sphingobacteriaceae</taxon>
        <taxon>Mucilaginibacter</taxon>
    </lineage>
</organism>
<dbReference type="RefSeq" id="WP_109607709.1">
    <property type="nucleotide sequence ID" value="NZ_QGHA01000003.1"/>
</dbReference>
<comment type="pathway">
    <text evidence="6">Purine metabolism; IMP biosynthesis via de novo pathway; 5-amino-1-(5-phospho-D-ribosyl)imidazole from N(2)-formyl-N(1)-(5-phospho-D-ribosyl)glycinamide: step 1/2.</text>
</comment>
<comment type="subcellular location">
    <subcellularLocation>
        <location evidence="6">Cytoplasm</location>
    </subcellularLocation>
</comment>
<dbReference type="Pfam" id="PF02700">
    <property type="entry name" value="PurS"/>
    <property type="match status" value="1"/>
</dbReference>
<comment type="subunit">
    <text evidence="6">Part of the FGAM synthase complex composed of 1 PurL, 1 PurQ and 2 PurS subunits.</text>
</comment>
<comment type="function">
    <text evidence="6">Part of the phosphoribosylformylglycinamidine synthase complex involved in the purines biosynthetic pathway. Catalyzes the ATP-dependent conversion of formylglycinamide ribonucleotide (FGAR) and glutamine to yield formylglycinamidine ribonucleotide (FGAM) and glutamate. The FGAM synthase complex is composed of three subunits. PurQ produces an ammonia molecule by converting glutamine to glutamate. PurL transfers the ammonia molecule to FGAR to form FGAM in an ATP-dependent manner. PurS interacts with PurQ and PurL and is thought to assist in the transfer of the ammonia molecule from PurQ to PurL.</text>
</comment>
<reference evidence="7 8" key="1">
    <citation type="submission" date="2018-05" db="EMBL/GenBank/DDBJ databases">
        <title>Genomic Encyclopedia of Archaeal and Bacterial Type Strains, Phase II (KMG-II): from individual species to whole genera.</title>
        <authorList>
            <person name="Goeker M."/>
        </authorList>
    </citation>
    <scope>NUCLEOTIDE SEQUENCE [LARGE SCALE GENOMIC DNA]</scope>
    <source>
        <strain evidence="7 8">DSM 19975</strain>
    </source>
</reference>
<accession>A0A316HCI0</accession>
<name>A0A316HCI0_9SPHI</name>
<dbReference type="SUPFAM" id="SSF82697">
    <property type="entry name" value="PurS-like"/>
    <property type="match status" value="1"/>
</dbReference>
<dbReference type="GO" id="GO:0005524">
    <property type="term" value="F:ATP binding"/>
    <property type="evidence" value="ECO:0007669"/>
    <property type="project" value="UniProtKB-UniRule"/>
</dbReference>
<keyword evidence="4 6" id="KW-0658">Purine biosynthesis</keyword>
<dbReference type="InterPro" id="IPR036604">
    <property type="entry name" value="PurS-like_sf"/>
</dbReference>